<proteinExistence type="predicted"/>
<dbReference type="PANTHER" id="PTHR43343">
    <property type="entry name" value="PEPTIDASE S12"/>
    <property type="match status" value="1"/>
</dbReference>
<name>A0A0F9VJU7_9ZZZZ</name>
<dbReference type="InterPro" id="IPR036034">
    <property type="entry name" value="PDZ_sf"/>
</dbReference>
<dbReference type="InterPro" id="IPR009003">
    <property type="entry name" value="Peptidase_S1_PA"/>
</dbReference>
<dbReference type="PRINTS" id="PR00834">
    <property type="entry name" value="PROTEASES2C"/>
</dbReference>
<dbReference type="SMART" id="SM00228">
    <property type="entry name" value="PDZ"/>
    <property type="match status" value="1"/>
</dbReference>
<dbReference type="Gene3D" id="2.40.10.120">
    <property type="match status" value="1"/>
</dbReference>
<feature type="domain" description="PDZ" evidence="4">
    <location>
        <begin position="302"/>
        <end position="378"/>
    </location>
</feature>
<dbReference type="InterPro" id="IPR001940">
    <property type="entry name" value="Peptidase_S1C"/>
</dbReference>
<keyword evidence="3" id="KW-0472">Membrane</keyword>
<dbReference type="PROSITE" id="PS50106">
    <property type="entry name" value="PDZ"/>
    <property type="match status" value="1"/>
</dbReference>
<dbReference type="GO" id="GO:0004252">
    <property type="term" value="F:serine-type endopeptidase activity"/>
    <property type="evidence" value="ECO:0007669"/>
    <property type="project" value="InterPro"/>
</dbReference>
<dbReference type="Pfam" id="PF13365">
    <property type="entry name" value="Trypsin_2"/>
    <property type="match status" value="1"/>
</dbReference>
<dbReference type="Gene3D" id="2.30.42.10">
    <property type="match status" value="1"/>
</dbReference>
<keyword evidence="1" id="KW-0645">Protease</keyword>
<accession>A0A0F9VJU7</accession>
<keyword evidence="3" id="KW-0812">Transmembrane</keyword>
<evidence type="ECO:0000256" key="2">
    <source>
        <dbReference type="ARBA" id="ARBA00022801"/>
    </source>
</evidence>
<sequence>MKKFLQFISWPVMTGILLALVLVQYQQLQDLSRQISSMPAAPAVPLTAANAIPTTTATNPTSYADAVARAAPSVVSIHSTIREQIELPPADELPPAFRDLLQTIPSERLWDSLGSGVAVSDEGHILTALHVIEGAEDIEVHFTDGQGNSVNARARLIGSDTSTDLALLQVDSAVLPPPMPIGTSEGIRLGDPVLTIGYPRRDLMNQKSVSLGVVSALGIPRDGLPIVQYIQTDAAMNYGNSGGALIDANGSLIGINSFIYSESGGSDGIGFAVPVNKAMIVVEQLIQHGVVTPGYLGVITGELLTEETSRTFFGNADIEGLLIEQVTAGSPAEEADIQAGDVMVAIDGNAISSVIGAIEQINRKAPGQTVELTIYRGGEYQTISVTLGTGTAQYRTQFNDSATIPESGLD</sequence>
<comment type="caution">
    <text evidence="5">The sequence shown here is derived from an EMBL/GenBank/DDBJ whole genome shotgun (WGS) entry which is preliminary data.</text>
</comment>
<evidence type="ECO:0000313" key="5">
    <source>
        <dbReference type="EMBL" id="KKO05366.1"/>
    </source>
</evidence>
<dbReference type="InterPro" id="IPR051201">
    <property type="entry name" value="Chloro_Bact_Ser_Proteases"/>
</dbReference>
<evidence type="ECO:0000256" key="3">
    <source>
        <dbReference type="SAM" id="Phobius"/>
    </source>
</evidence>
<dbReference type="Pfam" id="PF13180">
    <property type="entry name" value="PDZ_2"/>
    <property type="match status" value="1"/>
</dbReference>
<evidence type="ECO:0000256" key="1">
    <source>
        <dbReference type="ARBA" id="ARBA00022670"/>
    </source>
</evidence>
<dbReference type="InterPro" id="IPR001478">
    <property type="entry name" value="PDZ"/>
</dbReference>
<evidence type="ECO:0000259" key="4">
    <source>
        <dbReference type="PROSITE" id="PS50106"/>
    </source>
</evidence>
<organism evidence="5">
    <name type="scientific">marine sediment metagenome</name>
    <dbReference type="NCBI Taxonomy" id="412755"/>
    <lineage>
        <taxon>unclassified sequences</taxon>
        <taxon>metagenomes</taxon>
        <taxon>ecological metagenomes</taxon>
    </lineage>
</organism>
<protein>
    <recommendedName>
        <fullName evidence="4">PDZ domain-containing protein</fullName>
    </recommendedName>
</protein>
<dbReference type="GO" id="GO:0006508">
    <property type="term" value="P:proteolysis"/>
    <property type="evidence" value="ECO:0007669"/>
    <property type="project" value="UniProtKB-KW"/>
</dbReference>
<dbReference type="EMBL" id="LAZR01000019">
    <property type="protein sequence ID" value="KKO05366.1"/>
    <property type="molecule type" value="Genomic_DNA"/>
</dbReference>
<dbReference type="AlphaFoldDB" id="A0A0F9VJU7"/>
<gene>
    <name evidence="5" type="ORF">LCGC14_0076370</name>
</gene>
<dbReference type="PANTHER" id="PTHR43343:SF3">
    <property type="entry name" value="PROTEASE DO-LIKE 8, CHLOROPLASTIC"/>
    <property type="match status" value="1"/>
</dbReference>
<dbReference type="SUPFAM" id="SSF50494">
    <property type="entry name" value="Trypsin-like serine proteases"/>
    <property type="match status" value="1"/>
</dbReference>
<dbReference type="SUPFAM" id="SSF50156">
    <property type="entry name" value="PDZ domain-like"/>
    <property type="match status" value="1"/>
</dbReference>
<keyword evidence="2" id="KW-0378">Hydrolase</keyword>
<keyword evidence="3" id="KW-1133">Transmembrane helix</keyword>
<feature type="transmembrane region" description="Helical" evidence="3">
    <location>
        <begin position="7"/>
        <end position="25"/>
    </location>
</feature>
<reference evidence="5" key="1">
    <citation type="journal article" date="2015" name="Nature">
        <title>Complex archaea that bridge the gap between prokaryotes and eukaryotes.</title>
        <authorList>
            <person name="Spang A."/>
            <person name="Saw J.H."/>
            <person name="Jorgensen S.L."/>
            <person name="Zaremba-Niedzwiedzka K."/>
            <person name="Martijn J."/>
            <person name="Lind A.E."/>
            <person name="van Eijk R."/>
            <person name="Schleper C."/>
            <person name="Guy L."/>
            <person name="Ettema T.J."/>
        </authorList>
    </citation>
    <scope>NUCLEOTIDE SEQUENCE</scope>
</reference>